<dbReference type="Proteomes" id="UP001321749">
    <property type="component" value="Unassembled WGS sequence"/>
</dbReference>
<gene>
    <name evidence="2" type="ORF">QBC42DRAFT_263838</name>
</gene>
<protein>
    <recommendedName>
        <fullName evidence="4">NADH dehydrogenase subunit 5</fullName>
    </recommendedName>
</protein>
<feature type="non-terminal residue" evidence="2">
    <location>
        <position position="1"/>
    </location>
</feature>
<dbReference type="EMBL" id="MU864950">
    <property type="protein sequence ID" value="KAK4464262.1"/>
    <property type="molecule type" value="Genomic_DNA"/>
</dbReference>
<keyword evidence="1" id="KW-1133">Transmembrane helix</keyword>
<comment type="caution">
    <text evidence="2">The sequence shown here is derived from an EMBL/GenBank/DDBJ whole genome shotgun (WGS) entry which is preliminary data.</text>
</comment>
<keyword evidence="1" id="KW-0472">Membrane</keyword>
<keyword evidence="1" id="KW-0812">Transmembrane</keyword>
<accession>A0AAV9HU72</accession>
<reference evidence="2" key="2">
    <citation type="submission" date="2023-06" db="EMBL/GenBank/DDBJ databases">
        <authorList>
            <consortium name="Lawrence Berkeley National Laboratory"/>
            <person name="Mondo S.J."/>
            <person name="Hensen N."/>
            <person name="Bonometti L."/>
            <person name="Westerberg I."/>
            <person name="Brannstrom I.O."/>
            <person name="Guillou S."/>
            <person name="Cros-Aarteil S."/>
            <person name="Calhoun S."/>
            <person name="Haridas S."/>
            <person name="Kuo A."/>
            <person name="Pangilinan J."/>
            <person name="Riley R."/>
            <person name="Labutti K."/>
            <person name="Andreopoulos B."/>
            <person name="Lipzen A."/>
            <person name="Chen C."/>
            <person name="Yanf M."/>
            <person name="Daum C."/>
            <person name="Ng V."/>
            <person name="Clum A."/>
            <person name="Steindorff A."/>
            <person name="Ohm R."/>
            <person name="Martin F."/>
            <person name="Silar P."/>
            <person name="Natvig D."/>
            <person name="Lalanne C."/>
            <person name="Gautier V."/>
            <person name="Ament-Velasquez S.L."/>
            <person name="Kruys A."/>
            <person name="Hutchinson M.I."/>
            <person name="Powell A.J."/>
            <person name="Barry K."/>
            <person name="Miller A.N."/>
            <person name="Grigoriev I.V."/>
            <person name="Debuchy R."/>
            <person name="Gladieux P."/>
            <person name="Thoren M.H."/>
            <person name="Johannesson H."/>
        </authorList>
    </citation>
    <scope>NUCLEOTIDE SEQUENCE</scope>
    <source>
        <strain evidence="2">PSN324</strain>
    </source>
</reference>
<feature type="transmembrane region" description="Helical" evidence="1">
    <location>
        <begin position="30"/>
        <end position="59"/>
    </location>
</feature>
<reference evidence="2" key="1">
    <citation type="journal article" date="2023" name="Mol. Phylogenet. Evol.">
        <title>Genome-scale phylogeny and comparative genomics of the fungal order Sordariales.</title>
        <authorList>
            <person name="Hensen N."/>
            <person name="Bonometti L."/>
            <person name="Westerberg I."/>
            <person name="Brannstrom I.O."/>
            <person name="Guillou S."/>
            <person name="Cros-Aarteil S."/>
            <person name="Calhoun S."/>
            <person name="Haridas S."/>
            <person name="Kuo A."/>
            <person name="Mondo S."/>
            <person name="Pangilinan J."/>
            <person name="Riley R."/>
            <person name="LaButti K."/>
            <person name="Andreopoulos B."/>
            <person name="Lipzen A."/>
            <person name="Chen C."/>
            <person name="Yan M."/>
            <person name="Daum C."/>
            <person name="Ng V."/>
            <person name="Clum A."/>
            <person name="Steindorff A."/>
            <person name="Ohm R.A."/>
            <person name="Martin F."/>
            <person name="Silar P."/>
            <person name="Natvig D.O."/>
            <person name="Lalanne C."/>
            <person name="Gautier V."/>
            <person name="Ament-Velasquez S.L."/>
            <person name="Kruys A."/>
            <person name="Hutchinson M.I."/>
            <person name="Powell A.J."/>
            <person name="Barry K."/>
            <person name="Miller A.N."/>
            <person name="Grigoriev I.V."/>
            <person name="Debuchy R."/>
            <person name="Gladieux P."/>
            <person name="Hiltunen Thoren M."/>
            <person name="Johannesson H."/>
        </authorList>
    </citation>
    <scope>NUCLEOTIDE SEQUENCE</scope>
    <source>
        <strain evidence="2">PSN324</strain>
    </source>
</reference>
<evidence type="ECO:0000313" key="3">
    <source>
        <dbReference type="Proteomes" id="UP001321749"/>
    </source>
</evidence>
<evidence type="ECO:0000313" key="2">
    <source>
        <dbReference type="EMBL" id="KAK4464262.1"/>
    </source>
</evidence>
<keyword evidence="3" id="KW-1185">Reference proteome</keyword>
<proteinExistence type="predicted"/>
<dbReference type="AlphaFoldDB" id="A0AAV9HU72"/>
<sequence length="66" mass="8282">FFFFFFFFSIGVFGMAIYSHRHKKGFFWDFFLHILSHCFFLFFFLGVARFWFLFLFLFLSIPRFNS</sequence>
<organism evidence="2 3">
    <name type="scientific">Cladorrhinum samala</name>
    <dbReference type="NCBI Taxonomy" id="585594"/>
    <lineage>
        <taxon>Eukaryota</taxon>
        <taxon>Fungi</taxon>
        <taxon>Dikarya</taxon>
        <taxon>Ascomycota</taxon>
        <taxon>Pezizomycotina</taxon>
        <taxon>Sordariomycetes</taxon>
        <taxon>Sordariomycetidae</taxon>
        <taxon>Sordariales</taxon>
        <taxon>Podosporaceae</taxon>
        <taxon>Cladorrhinum</taxon>
    </lineage>
</organism>
<name>A0AAV9HU72_9PEZI</name>
<evidence type="ECO:0000256" key="1">
    <source>
        <dbReference type="SAM" id="Phobius"/>
    </source>
</evidence>
<evidence type="ECO:0008006" key="4">
    <source>
        <dbReference type="Google" id="ProtNLM"/>
    </source>
</evidence>